<organism evidence="2 3">
    <name type="scientific">Planomicrobium stackebrandtii</name>
    <dbReference type="NCBI Taxonomy" id="253160"/>
    <lineage>
        <taxon>Bacteria</taxon>
        <taxon>Bacillati</taxon>
        <taxon>Bacillota</taxon>
        <taxon>Bacilli</taxon>
        <taxon>Bacillales</taxon>
        <taxon>Caryophanaceae</taxon>
        <taxon>Planomicrobium</taxon>
    </lineage>
</organism>
<name>A0ABU0GUB7_9BACL</name>
<reference evidence="2 3" key="1">
    <citation type="submission" date="2023-07" db="EMBL/GenBank/DDBJ databases">
        <title>Genomic Encyclopedia of Type Strains, Phase IV (KMG-IV): sequencing the most valuable type-strain genomes for metagenomic binning, comparative biology and taxonomic classification.</title>
        <authorList>
            <person name="Goeker M."/>
        </authorList>
    </citation>
    <scope>NUCLEOTIDE SEQUENCE [LARGE SCALE GENOMIC DNA]</scope>
    <source>
        <strain evidence="2 3">DSM 16419</strain>
    </source>
</reference>
<proteinExistence type="predicted"/>
<evidence type="ECO:0000313" key="2">
    <source>
        <dbReference type="EMBL" id="MDQ0428529.1"/>
    </source>
</evidence>
<protein>
    <submittedName>
        <fullName evidence="2">Uncharacterized protein</fullName>
    </submittedName>
</protein>
<evidence type="ECO:0000313" key="3">
    <source>
        <dbReference type="Proteomes" id="UP001241988"/>
    </source>
</evidence>
<keyword evidence="3" id="KW-1185">Reference proteome</keyword>
<evidence type="ECO:0000256" key="1">
    <source>
        <dbReference type="SAM" id="Phobius"/>
    </source>
</evidence>
<feature type="transmembrane region" description="Helical" evidence="1">
    <location>
        <begin position="45"/>
        <end position="64"/>
    </location>
</feature>
<feature type="transmembrane region" description="Helical" evidence="1">
    <location>
        <begin position="113"/>
        <end position="129"/>
    </location>
</feature>
<dbReference type="RefSeq" id="WP_308786703.1">
    <property type="nucleotide sequence ID" value="NZ_JAUSWB010000003.1"/>
</dbReference>
<keyword evidence="1" id="KW-1133">Transmembrane helix</keyword>
<keyword evidence="1" id="KW-0472">Membrane</keyword>
<dbReference type="EMBL" id="JAUSWB010000003">
    <property type="protein sequence ID" value="MDQ0428529.1"/>
    <property type="molecule type" value="Genomic_DNA"/>
</dbReference>
<sequence length="419" mass="48801">MKKNIYYSEEKYRPYFIIGLIISGLLLITIFSLWFFEIGAINDKVYLTIFFLLFFSATLIFYTLHRNGDFSYKVKTKEYFVPVAIGYGIAIFAFFATIATYIPGFAGDEKDKIYVSIIFIFALGYSFFYDRLAKNINNLLFHLDKDTKDLIHSYTELKEFETKKTFEEAFADFIRYTNYVVGVQVYNYHLLPKISGGAIKVEHESSSVQEGVNINAIIQHYYEYKIDDLNELKSAIVDLRVNKSLEKNIELLVRLSEEIIQTQYKDYSLIAMWLVAAEEAIKFGESIKKSITLENLTSVLFKGQDLNLNKKIGLYKFLLYSDILKLKEKDIFSYEGINLDKQKRKYITVKASNEKGVKKVFLIIIDSIDFSESNEKQRIEVILNKLQGILNTNNLFSNAYKIKHKEGEAHDTFKRITEY</sequence>
<keyword evidence="1" id="KW-0812">Transmembrane</keyword>
<accession>A0ABU0GUB7</accession>
<feature type="transmembrane region" description="Helical" evidence="1">
    <location>
        <begin position="15"/>
        <end position="36"/>
    </location>
</feature>
<gene>
    <name evidence="2" type="ORF">QOZ98_001355</name>
</gene>
<dbReference type="Proteomes" id="UP001241988">
    <property type="component" value="Unassembled WGS sequence"/>
</dbReference>
<comment type="caution">
    <text evidence="2">The sequence shown here is derived from an EMBL/GenBank/DDBJ whole genome shotgun (WGS) entry which is preliminary data.</text>
</comment>
<feature type="transmembrane region" description="Helical" evidence="1">
    <location>
        <begin position="84"/>
        <end position="106"/>
    </location>
</feature>